<dbReference type="GO" id="GO:0005524">
    <property type="term" value="F:ATP binding"/>
    <property type="evidence" value="ECO:0007669"/>
    <property type="project" value="UniProtKB-KW"/>
</dbReference>
<keyword evidence="6" id="KW-0547">Nucleotide-binding</keyword>
<proteinExistence type="inferred from homology"/>
<dbReference type="Proteomes" id="UP000316759">
    <property type="component" value="Unassembled WGS sequence"/>
</dbReference>
<reference evidence="10 11" key="1">
    <citation type="submission" date="2019-04" db="EMBL/GenBank/DDBJ databases">
        <title>Annotation for the trematode Fasciola gigantica.</title>
        <authorList>
            <person name="Choi Y.-J."/>
        </authorList>
    </citation>
    <scope>NUCLEOTIDE SEQUENCE [LARGE SCALE GENOMIC DNA]</scope>
    <source>
        <strain evidence="10">Uganda_cow_1</strain>
    </source>
</reference>
<dbReference type="SUPFAM" id="SSF52540">
    <property type="entry name" value="P-loop containing nucleoside triphosphate hydrolases"/>
    <property type="match status" value="1"/>
</dbReference>
<dbReference type="Gene3D" id="3.40.50.300">
    <property type="entry name" value="P-loop containing nucleotide triphosphate hydrolases"/>
    <property type="match status" value="1"/>
</dbReference>
<dbReference type="OrthoDB" id="425602at2759"/>
<dbReference type="PROSITE" id="PS01331">
    <property type="entry name" value="THYMIDYLATE_KINASE"/>
    <property type="match status" value="1"/>
</dbReference>
<keyword evidence="11" id="KW-1185">Reference proteome</keyword>
<keyword evidence="5" id="KW-0545">Nucleotide biosynthesis</keyword>
<accession>A0A504YYK6</accession>
<dbReference type="GO" id="GO:0005739">
    <property type="term" value="C:mitochondrion"/>
    <property type="evidence" value="ECO:0007669"/>
    <property type="project" value="TreeGrafter"/>
</dbReference>
<evidence type="ECO:0000313" key="10">
    <source>
        <dbReference type="EMBL" id="TPP62570.1"/>
    </source>
</evidence>
<dbReference type="GO" id="GO:0006227">
    <property type="term" value="P:dUDP biosynthetic process"/>
    <property type="evidence" value="ECO:0007669"/>
    <property type="project" value="TreeGrafter"/>
</dbReference>
<dbReference type="InterPro" id="IPR027417">
    <property type="entry name" value="P-loop_NTPase"/>
</dbReference>
<evidence type="ECO:0000256" key="4">
    <source>
        <dbReference type="ARBA" id="ARBA00022679"/>
    </source>
</evidence>
<dbReference type="InterPro" id="IPR018095">
    <property type="entry name" value="Thymidylate_kin_CS"/>
</dbReference>
<dbReference type="NCBIfam" id="TIGR00041">
    <property type="entry name" value="DTMP_kinase"/>
    <property type="match status" value="1"/>
</dbReference>
<evidence type="ECO:0000256" key="2">
    <source>
        <dbReference type="ARBA" id="ARBA00009776"/>
    </source>
</evidence>
<evidence type="ECO:0000256" key="5">
    <source>
        <dbReference type="ARBA" id="ARBA00022727"/>
    </source>
</evidence>
<evidence type="ECO:0000256" key="1">
    <source>
        <dbReference type="ARBA" id="ARBA00004992"/>
    </source>
</evidence>
<dbReference type="STRING" id="46835.A0A504YYK6"/>
<keyword evidence="7 10" id="KW-0418">Kinase</keyword>
<dbReference type="GO" id="GO:0004798">
    <property type="term" value="F:dTMP kinase activity"/>
    <property type="evidence" value="ECO:0007669"/>
    <property type="project" value="UniProtKB-EC"/>
</dbReference>
<keyword evidence="4" id="KW-0808">Transferase</keyword>
<dbReference type="AlphaFoldDB" id="A0A504YYK6"/>
<dbReference type="GO" id="GO:0005634">
    <property type="term" value="C:nucleus"/>
    <property type="evidence" value="ECO:0007669"/>
    <property type="project" value="TreeGrafter"/>
</dbReference>
<sequence>MGVGRGVFVVFEGSEKGGKKTQSKLLADALTQISGKKTLHIHFPDKSTSTGSIITRYLAHEINLAPRAAHLLFTANRWERQTEIAAALDEGRHVVVDRYSYSGIVYTAAQSDQVSEVDWTWCCTTESGLIKPDVILCLTPGEMIEIAARDGFGQRPSETASFQTRVLTYYSRLAREMENELTAVASEVDVTVTGDTEARSCSKPKLWNWIQATGQTIDEIHTCIMTILDPLL</sequence>
<dbReference type="EMBL" id="SUNJ01006688">
    <property type="protein sequence ID" value="TPP62570.1"/>
    <property type="molecule type" value="Genomic_DNA"/>
</dbReference>
<dbReference type="PANTHER" id="PTHR10344:SF1">
    <property type="entry name" value="THYMIDYLATE KINASE"/>
    <property type="match status" value="1"/>
</dbReference>
<gene>
    <name evidence="10" type="ORF">FGIG_10546</name>
</gene>
<protein>
    <recommendedName>
        <fullName evidence="3">dTMP kinase</fullName>
        <ecNumber evidence="3">2.7.4.9</ecNumber>
    </recommendedName>
</protein>
<name>A0A504YYK6_FASGI</name>
<dbReference type="GO" id="GO:0006233">
    <property type="term" value="P:dTDP biosynthetic process"/>
    <property type="evidence" value="ECO:0007669"/>
    <property type="project" value="InterPro"/>
</dbReference>
<dbReference type="GO" id="GO:0005829">
    <property type="term" value="C:cytosol"/>
    <property type="evidence" value="ECO:0007669"/>
    <property type="project" value="TreeGrafter"/>
</dbReference>
<dbReference type="Pfam" id="PF02223">
    <property type="entry name" value="Thymidylate_kin"/>
    <property type="match status" value="1"/>
</dbReference>
<comment type="pathway">
    <text evidence="1">Pyrimidine metabolism; dTTP biosynthesis.</text>
</comment>
<evidence type="ECO:0000256" key="8">
    <source>
        <dbReference type="ARBA" id="ARBA00022840"/>
    </source>
</evidence>
<dbReference type="PANTHER" id="PTHR10344">
    <property type="entry name" value="THYMIDYLATE KINASE"/>
    <property type="match status" value="1"/>
</dbReference>
<evidence type="ECO:0000256" key="3">
    <source>
        <dbReference type="ARBA" id="ARBA00012980"/>
    </source>
</evidence>
<organism evidence="10 11">
    <name type="scientific">Fasciola gigantica</name>
    <name type="common">Giant liver fluke</name>
    <dbReference type="NCBI Taxonomy" id="46835"/>
    <lineage>
        <taxon>Eukaryota</taxon>
        <taxon>Metazoa</taxon>
        <taxon>Spiralia</taxon>
        <taxon>Lophotrochozoa</taxon>
        <taxon>Platyhelminthes</taxon>
        <taxon>Trematoda</taxon>
        <taxon>Digenea</taxon>
        <taxon>Plagiorchiida</taxon>
        <taxon>Echinostomata</taxon>
        <taxon>Echinostomatoidea</taxon>
        <taxon>Fasciolidae</taxon>
        <taxon>Fasciola</taxon>
    </lineage>
</organism>
<evidence type="ECO:0000259" key="9">
    <source>
        <dbReference type="Pfam" id="PF02223"/>
    </source>
</evidence>
<dbReference type="InterPro" id="IPR018094">
    <property type="entry name" value="Thymidylate_kinase"/>
</dbReference>
<dbReference type="EC" id="2.7.4.9" evidence="3"/>
<evidence type="ECO:0000256" key="6">
    <source>
        <dbReference type="ARBA" id="ARBA00022741"/>
    </source>
</evidence>
<keyword evidence="8" id="KW-0067">ATP-binding</keyword>
<dbReference type="InterPro" id="IPR039430">
    <property type="entry name" value="Thymidylate_kin-like_dom"/>
</dbReference>
<comment type="caution">
    <text evidence="10">The sequence shown here is derived from an EMBL/GenBank/DDBJ whole genome shotgun (WGS) entry which is preliminary data.</text>
</comment>
<dbReference type="GO" id="GO:0006235">
    <property type="term" value="P:dTTP biosynthetic process"/>
    <property type="evidence" value="ECO:0007669"/>
    <property type="project" value="TreeGrafter"/>
</dbReference>
<evidence type="ECO:0000313" key="11">
    <source>
        <dbReference type="Proteomes" id="UP000316759"/>
    </source>
</evidence>
<dbReference type="GO" id="GO:0004550">
    <property type="term" value="F:nucleoside diphosphate kinase activity"/>
    <property type="evidence" value="ECO:0007669"/>
    <property type="project" value="TreeGrafter"/>
</dbReference>
<evidence type="ECO:0000256" key="7">
    <source>
        <dbReference type="ARBA" id="ARBA00022777"/>
    </source>
</evidence>
<feature type="domain" description="Thymidylate kinase-like" evidence="9">
    <location>
        <begin position="11"/>
        <end position="185"/>
    </location>
</feature>
<comment type="similarity">
    <text evidence="2">Belongs to the thymidylate kinase family.</text>
</comment>